<keyword evidence="7 14" id="KW-0347">Helicase</keyword>
<gene>
    <name evidence="17" type="ORF">ACFOKA_03480</name>
</gene>
<protein>
    <recommendedName>
        <fullName evidence="13 14">Replicative DNA helicase</fullName>
        <ecNumber evidence="13 14">5.6.2.3</ecNumber>
    </recommendedName>
</protein>
<comment type="similarity">
    <text evidence="1 14">Belongs to the helicase family. DnaB subfamily.</text>
</comment>
<dbReference type="InterPro" id="IPR027417">
    <property type="entry name" value="P-loop_NTPase"/>
</dbReference>
<evidence type="ECO:0000259" key="16">
    <source>
        <dbReference type="PROSITE" id="PS51199"/>
    </source>
</evidence>
<dbReference type="SUPFAM" id="SSF48024">
    <property type="entry name" value="N-terminal domain of DnaB helicase"/>
    <property type="match status" value="1"/>
</dbReference>
<evidence type="ECO:0000256" key="3">
    <source>
        <dbReference type="ARBA" id="ARBA00022515"/>
    </source>
</evidence>
<dbReference type="Proteomes" id="UP001595444">
    <property type="component" value="Unassembled WGS sequence"/>
</dbReference>
<dbReference type="CDD" id="cd00984">
    <property type="entry name" value="DnaB_C"/>
    <property type="match status" value="1"/>
</dbReference>
<reference evidence="18" key="1">
    <citation type="journal article" date="2019" name="Int. J. Syst. Evol. Microbiol.">
        <title>The Global Catalogue of Microorganisms (GCM) 10K type strain sequencing project: providing services to taxonomists for standard genome sequencing and annotation.</title>
        <authorList>
            <consortium name="The Broad Institute Genomics Platform"/>
            <consortium name="The Broad Institute Genome Sequencing Center for Infectious Disease"/>
            <person name="Wu L."/>
            <person name="Ma J."/>
        </authorList>
    </citation>
    <scope>NUCLEOTIDE SEQUENCE [LARGE SCALE GENOMIC DNA]</scope>
    <source>
        <strain evidence="18">KCTC 62164</strain>
    </source>
</reference>
<dbReference type="NCBIfam" id="NF006606">
    <property type="entry name" value="PRK09165.1"/>
    <property type="match status" value="1"/>
</dbReference>
<comment type="subunit">
    <text evidence="2">Homohexamer.</text>
</comment>
<sequence length="509" mass="56622">MSLRNSPIIANDDEASPKYRQPPHNLEAEQALLGSILVNNEAAQKVQGFLGPEHFFEPVHGRIYESVLKLLDKNQIADPVKLKPYFENDEALTDVGGAQYLVRLAASAATIINAEDYGRTIYDLSIRRSLIHIGEDMVNNAYDSPIDEEASDQISDAEKQLFDLAELGQAETGAQPFSRALRVAVENIENAYKDPDSLSGITTGLTKLNDKIGGLHNSDLVILAGRPAMGKTALATNIAFNAAERYSQDRMSGVDLERSKGAVVCFFSLEMSADQLAARILSDIANRFYDGHNPIQSHAMRQGKLTQDQFEAIARAAITLEDVPLFIDDTPALTIASLRTRARRLKRQHNLGLIVVDYLQLLRGSNKAGGSENRVQEISEITRGLKGLAKELHIPVIALSQLSRTVESRENKRPMLSDLRESGSIEQDADMVMFVFREEYYKEKDQPSESDQVKHAEWQAQMSALYGKAELIIGKQRHGPVGTIQLAFEKEFTRFSDLADEDHLPERFE</sequence>
<proteinExistence type="inferred from homology"/>
<evidence type="ECO:0000256" key="2">
    <source>
        <dbReference type="ARBA" id="ARBA00011643"/>
    </source>
</evidence>
<dbReference type="InterPro" id="IPR036185">
    <property type="entry name" value="DNA_heli_DnaB-like_N_sf"/>
</dbReference>
<evidence type="ECO:0000256" key="7">
    <source>
        <dbReference type="ARBA" id="ARBA00022806"/>
    </source>
</evidence>
<evidence type="ECO:0000256" key="13">
    <source>
        <dbReference type="NCBIfam" id="TIGR00665"/>
    </source>
</evidence>
<dbReference type="PANTHER" id="PTHR30153">
    <property type="entry name" value="REPLICATIVE DNA HELICASE DNAB"/>
    <property type="match status" value="1"/>
</dbReference>
<keyword evidence="5 14" id="KW-0547">Nucleotide-binding</keyword>
<evidence type="ECO:0000256" key="9">
    <source>
        <dbReference type="ARBA" id="ARBA00023125"/>
    </source>
</evidence>
<evidence type="ECO:0000256" key="11">
    <source>
        <dbReference type="ARBA" id="ARBA00044932"/>
    </source>
</evidence>
<feature type="region of interest" description="Disordered" evidence="15">
    <location>
        <begin position="1"/>
        <end position="21"/>
    </location>
</feature>
<keyword evidence="4 14" id="KW-0235">DNA replication</keyword>
<dbReference type="InterPro" id="IPR007693">
    <property type="entry name" value="DNA_helicase_DnaB-like_N"/>
</dbReference>
<dbReference type="Pfam" id="PF00772">
    <property type="entry name" value="DnaB"/>
    <property type="match status" value="1"/>
</dbReference>
<dbReference type="PROSITE" id="PS51199">
    <property type="entry name" value="SF4_HELICASE"/>
    <property type="match status" value="1"/>
</dbReference>
<comment type="catalytic activity">
    <reaction evidence="12 14">
        <text>ATP + H2O = ADP + phosphate + H(+)</text>
        <dbReference type="Rhea" id="RHEA:13065"/>
        <dbReference type="ChEBI" id="CHEBI:15377"/>
        <dbReference type="ChEBI" id="CHEBI:15378"/>
        <dbReference type="ChEBI" id="CHEBI:30616"/>
        <dbReference type="ChEBI" id="CHEBI:43474"/>
        <dbReference type="ChEBI" id="CHEBI:456216"/>
        <dbReference type="EC" id="5.6.2.3"/>
    </reaction>
</comment>
<evidence type="ECO:0000313" key="18">
    <source>
        <dbReference type="Proteomes" id="UP001595444"/>
    </source>
</evidence>
<dbReference type="Pfam" id="PF03796">
    <property type="entry name" value="DnaB_C"/>
    <property type="match status" value="1"/>
</dbReference>
<keyword evidence="9 14" id="KW-0238">DNA-binding</keyword>
<evidence type="ECO:0000256" key="15">
    <source>
        <dbReference type="SAM" id="MobiDB-lite"/>
    </source>
</evidence>
<dbReference type="Gene3D" id="1.10.860.10">
    <property type="entry name" value="DNAb Helicase, Chain A"/>
    <property type="match status" value="1"/>
</dbReference>
<dbReference type="RefSeq" id="WP_194212274.1">
    <property type="nucleotide sequence ID" value="NZ_CP061205.1"/>
</dbReference>
<dbReference type="InterPro" id="IPR007694">
    <property type="entry name" value="DNA_helicase_DnaB-like_C"/>
</dbReference>
<evidence type="ECO:0000256" key="14">
    <source>
        <dbReference type="RuleBase" id="RU362085"/>
    </source>
</evidence>
<organism evidence="17 18">
    <name type="scientific">Kordiimonas pumila</name>
    <dbReference type="NCBI Taxonomy" id="2161677"/>
    <lineage>
        <taxon>Bacteria</taxon>
        <taxon>Pseudomonadati</taxon>
        <taxon>Pseudomonadota</taxon>
        <taxon>Alphaproteobacteria</taxon>
        <taxon>Kordiimonadales</taxon>
        <taxon>Kordiimonadaceae</taxon>
        <taxon>Kordiimonas</taxon>
    </lineage>
</organism>
<keyword evidence="8 14" id="KW-0067">ATP-binding</keyword>
<evidence type="ECO:0000256" key="5">
    <source>
        <dbReference type="ARBA" id="ARBA00022741"/>
    </source>
</evidence>
<evidence type="ECO:0000256" key="6">
    <source>
        <dbReference type="ARBA" id="ARBA00022801"/>
    </source>
</evidence>
<dbReference type="InterPro" id="IPR016136">
    <property type="entry name" value="DNA_helicase_N/primase_C"/>
</dbReference>
<keyword evidence="10" id="KW-0413">Isomerase</keyword>
<evidence type="ECO:0000256" key="1">
    <source>
        <dbReference type="ARBA" id="ARBA00008428"/>
    </source>
</evidence>
<comment type="function">
    <text evidence="11 14">The main replicative DNA helicase, it participates in initiation and elongation during chromosome replication. Travels ahead of the DNA replisome, separating dsDNA into templates for DNA synthesis. A processive ATP-dependent 5'-3' DNA helicase it has DNA-dependent ATPase activity.</text>
</comment>
<evidence type="ECO:0000256" key="8">
    <source>
        <dbReference type="ARBA" id="ARBA00022840"/>
    </source>
</evidence>
<dbReference type="Gene3D" id="3.40.50.300">
    <property type="entry name" value="P-loop containing nucleotide triphosphate hydrolases"/>
    <property type="match status" value="1"/>
</dbReference>
<keyword evidence="3 14" id="KW-0639">Primosome</keyword>
<keyword evidence="18" id="KW-1185">Reference proteome</keyword>
<dbReference type="GO" id="GO:0016787">
    <property type="term" value="F:hydrolase activity"/>
    <property type="evidence" value="ECO:0007669"/>
    <property type="project" value="UniProtKB-KW"/>
</dbReference>
<dbReference type="InterPro" id="IPR007692">
    <property type="entry name" value="DNA_helicase_DnaB"/>
</dbReference>
<comment type="caution">
    <text evidence="17">The sequence shown here is derived from an EMBL/GenBank/DDBJ whole genome shotgun (WGS) entry which is preliminary data.</text>
</comment>
<name>A0ABV7D2A8_9PROT</name>
<dbReference type="GO" id="GO:0003678">
    <property type="term" value="F:DNA helicase activity"/>
    <property type="evidence" value="ECO:0007669"/>
    <property type="project" value="UniProtKB-EC"/>
</dbReference>
<dbReference type="EC" id="5.6.2.3" evidence="13 14"/>
<evidence type="ECO:0000256" key="4">
    <source>
        <dbReference type="ARBA" id="ARBA00022705"/>
    </source>
</evidence>
<evidence type="ECO:0000313" key="17">
    <source>
        <dbReference type="EMBL" id="MFC3050962.1"/>
    </source>
</evidence>
<dbReference type="PANTHER" id="PTHR30153:SF2">
    <property type="entry name" value="REPLICATIVE DNA HELICASE"/>
    <property type="match status" value="1"/>
</dbReference>
<dbReference type="EMBL" id="JBHRSL010000002">
    <property type="protein sequence ID" value="MFC3050962.1"/>
    <property type="molecule type" value="Genomic_DNA"/>
</dbReference>
<accession>A0ABV7D2A8</accession>
<evidence type="ECO:0000256" key="12">
    <source>
        <dbReference type="ARBA" id="ARBA00048954"/>
    </source>
</evidence>
<evidence type="ECO:0000256" key="10">
    <source>
        <dbReference type="ARBA" id="ARBA00023235"/>
    </source>
</evidence>
<keyword evidence="6 14" id="KW-0378">Hydrolase</keyword>
<dbReference type="NCBIfam" id="TIGR00665">
    <property type="entry name" value="DnaB"/>
    <property type="match status" value="1"/>
</dbReference>
<dbReference type="SUPFAM" id="SSF52540">
    <property type="entry name" value="P-loop containing nucleoside triphosphate hydrolases"/>
    <property type="match status" value="1"/>
</dbReference>
<feature type="domain" description="SF4 helicase" evidence="16">
    <location>
        <begin position="194"/>
        <end position="502"/>
    </location>
</feature>